<feature type="compositionally biased region" description="Polar residues" evidence="1">
    <location>
        <begin position="374"/>
        <end position="384"/>
    </location>
</feature>
<evidence type="ECO:0000256" key="1">
    <source>
        <dbReference type="SAM" id="MobiDB-lite"/>
    </source>
</evidence>
<dbReference type="EMBL" id="JAJJMB010009125">
    <property type="protein sequence ID" value="KAI3916051.1"/>
    <property type="molecule type" value="Genomic_DNA"/>
</dbReference>
<organism evidence="2 3">
    <name type="scientific">Papaver atlanticum</name>
    <dbReference type="NCBI Taxonomy" id="357466"/>
    <lineage>
        <taxon>Eukaryota</taxon>
        <taxon>Viridiplantae</taxon>
        <taxon>Streptophyta</taxon>
        <taxon>Embryophyta</taxon>
        <taxon>Tracheophyta</taxon>
        <taxon>Spermatophyta</taxon>
        <taxon>Magnoliopsida</taxon>
        <taxon>Ranunculales</taxon>
        <taxon>Papaveraceae</taxon>
        <taxon>Papaveroideae</taxon>
        <taxon>Papaver</taxon>
    </lineage>
</organism>
<comment type="caution">
    <text evidence="2">The sequence shown here is derived from an EMBL/GenBank/DDBJ whole genome shotgun (WGS) entry which is preliminary data.</text>
</comment>
<sequence>MASYPYPSSDDDSLDYPPRRWTPKGVMPICSLAGSFKSLKTEEISLKIEEIRRRFNIPGSVEISLHNSLQHLAESDEVVASFYQLEYGLLLPIDAKMCEILIGWGISLQQLHPSIIISIRHLLTIARVFCRHLLPSDVHRIISPTPRDWGKGAGICFICTWNGHRLGIPYKLASSSLIQPRKSGRVPPDFESDERIRRLFSLPDDLFNVAYPDSIVQLIYDRDRIFGNISAAIPAVPVSQYPAPPSLGPSAQDQTNSKKRRSSFPSSSGFPRIPRKRCRPAVGRNETQTSIPRTNYVRGFRRLRKTHQDYRPHRVNRDAGLLNRNVTQIPDAMSEKVCEVARRCQRLSHKNYNFIEESVCTSSGGIVPGLAGNRESTNSGSSNDDPGFENESSEDVSSGGPPSPFPNLNAARVPLGREAMRGNDFSNTVFIDDSSPSDDNISVARNDFLPPGRKEPTYDNGEKVIQSTFPIGSSLNLHVLSDHGLLGSGSTSPRLASENARPPSIPVPDVDDGMVCQPPSIPEPDVDGGNCPSSSRTPALPVKEPDYESLQNAVMEYYTQLN</sequence>
<accession>A0AAD4XIL0</accession>
<feature type="region of interest" description="Disordered" evidence="1">
    <location>
        <begin position="432"/>
        <end position="460"/>
    </location>
</feature>
<evidence type="ECO:0000313" key="2">
    <source>
        <dbReference type="EMBL" id="KAI3916051.1"/>
    </source>
</evidence>
<proteinExistence type="predicted"/>
<feature type="region of interest" description="Disordered" evidence="1">
    <location>
        <begin position="487"/>
        <end position="543"/>
    </location>
</feature>
<dbReference type="AlphaFoldDB" id="A0AAD4XIL0"/>
<feature type="region of interest" description="Disordered" evidence="1">
    <location>
        <begin position="371"/>
        <end position="410"/>
    </location>
</feature>
<reference evidence="2" key="1">
    <citation type="submission" date="2022-04" db="EMBL/GenBank/DDBJ databases">
        <title>A functionally conserved STORR gene fusion in Papaver species that diverged 16.8 million years ago.</title>
        <authorList>
            <person name="Catania T."/>
        </authorList>
    </citation>
    <scope>NUCLEOTIDE SEQUENCE</scope>
    <source>
        <strain evidence="2">S-188037</strain>
    </source>
</reference>
<evidence type="ECO:0000313" key="3">
    <source>
        <dbReference type="Proteomes" id="UP001202328"/>
    </source>
</evidence>
<keyword evidence="3" id="KW-1185">Reference proteome</keyword>
<dbReference type="Proteomes" id="UP001202328">
    <property type="component" value="Unassembled WGS sequence"/>
</dbReference>
<gene>
    <name evidence="2" type="ORF">MKW98_004492</name>
</gene>
<protein>
    <submittedName>
        <fullName evidence="2">Uncharacterized protein</fullName>
    </submittedName>
</protein>
<name>A0AAD4XIL0_9MAGN</name>
<feature type="region of interest" description="Disordered" evidence="1">
    <location>
        <begin position="243"/>
        <end position="297"/>
    </location>
</feature>
<feature type="compositionally biased region" description="Low complexity" evidence="1">
    <location>
        <begin position="432"/>
        <end position="442"/>
    </location>
</feature>